<dbReference type="EMBL" id="JACJJG010000120">
    <property type="protein sequence ID" value="MBM6674736.1"/>
    <property type="molecule type" value="Genomic_DNA"/>
</dbReference>
<protein>
    <submittedName>
        <fullName evidence="2">ATP-binding protein</fullName>
    </submittedName>
</protein>
<dbReference type="Proteomes" id="UP000706891">
    <property type="component" value="Unassembled WGS sequence"/>
</dbReference>
<gene>
    <name evidence="2" type="ORF">H6A34_12750</name>
</gene>
<evidence type="ECO:0000259" key="1">
    <source>
        <dbReference type="Pfam" id="PF01637"/>
    </source>
</evidence>
<dbReference type="InterPro" id="IPR027417">
    <property type="entry name" value="P-loop_NTPase"/>
</dbReference>
<proteinExistence type="predicted"/>
<dbReference type="AlphaFoldDB" id="A0A938WW25"/>
<sequence>MKNPFIITGNIPEKYFCDRREEAAKIIRTLSNGGNICLMSPRRMGKSKLVKFCYDKPEITDNFYTFYIDILHTSGLREFTYVFGQKVFEVLHSRSQKMFTALVQGLKSINAKFGFDPINNTPTFNIELGDIGKPEYTLIEIFDCLEQADKPCIVAFDEFQQIMKYPEKNVEALLRSHIQQLSNVHFIFAGSERHLVSEMFLSSARPFYNSTSIMELHPIKSEIYTNFVCGLFNEFDKSVEGNDVMKVYDVFEGNTYYMQKTFHEAFINTAEGGTCSLSILRQTIDSILEEAGDGYRLLLSRIPERQKELLYAIATEGKAEKIMSAAFVRKYSLLSASSVQAALKKLMELDLLTVENGLYYIPDILFRMYLLRLKDRNREFI</sequence>
<dbReference type="Gene3D" id="3.40.50.300">
    <property type="entry name" value="P-loop containing nucleotide triphosphate hydrolases"/>
    <property type="match status" value="1"/>
</dbReference>
<comment type="caution">
    <text evidence="2">The sequence shown here is derived from an EMBL/GenBank/DDBJ whole genome shotgun (WGS) entry which is preliminary data.</text>
</comment>
<reference evidence="2" key="1">
    <citation type="submission" date="2020-08" db="EMBL/GenBank/DDBJ databases">
        <authorList>
            <person name="Cejkova D."/>
            <person name="Kubasova T."/>
            <person name="Jahodarova E."/>
            <person name="Rychlik I."/>
        </authorList>
    </citation>
    <scope>NUCLEOTIDE SEQUENCE</scope>
    <source>
        <strain evidence="2">An824</strain>
    </source>
</reference>
<dbReference type="InterPro" id="IPR011579">
    <property type="entry name" value="ATPase_dom"/>
</dbReference>
<organism evidence="2 3">
    <name type="scientific">Marseilla massiliensis</name>
    <dbReference type="NCBI Taxonomy" id="1841864"/>
    <lineage>
        <taxon>Bacteria</taxon>
        <taxon>Pseudomonadati</taxon>
        <taxon>Bacteroidota</taxon>
        <taxon>Bacteroidia</taxon>
        <taxon>Bacteroidales</taxon>
        <taxon>Prevotellaceae</taxon>
        <taxon>Marseilla</taxon>
    </lineage>
</organism>
<name>A0A938WW25_9BACT</name>
<reference evidence="2" key="2">
    <citation type="journal article" date="2021" name="Sci. Rep.">
        <title>The distribution of antibiotic resistance genes in chicken gut microbiota commensals.</title>
        <authorList>
            <person name="Juricova H."/>
            <person name="Matiasovicova J."/>
            <person name="Kubasova T."/>
            <person name="Cejkova D."/>
            <person name="Rychlik I."/>
        </authorList>
    </citation>
    <scope>NUCLEOTIDE SEQUENCE</scope>
    <source>
        <strain evidence="2">An824</strain>
    </source>
</reference>
<feature type="domain" description="ATPase" evidence="1">
    <location>
        <begin position="16"/>
        <end position="259"/>
    </location>
</feature>
<dbReference type="SUPFAM" id="SSF52540">
    <property type="entry name" value="P-loop containing nucleoside triphosphate hydrolases"/>
    <property type="match status" value="1"/>
</dbReference>
<dbReference type="PANTHER" id="PTHR34301:SF8">
    <property type="entry name" value="ATPASE DOMAIN-CONTAINING PROTEIN"/>
    <property type="match status" value="1"/>
</dbReference>
<evidence type="ECO:0000313" key="2">
    <source>
        <dbReference type="EMBL" id="MBM6674736.1"/>
    </source>
</evidence>
<evidence type="ECO:0000313" key="3">
    <source>
        <dbReference type="Proteomes" id="UP000706891"/>
    </source>
</evidence>
<dbReference type="RefSeq" id="WP_205105828.1">
    <property type="nucleotide sequence ID" value="NZ_JACJJG010000120.1"/>
</dbReference>
<keyword evidence="3" id="KW-1185">Reference proteome</keyword>
<dbReference type="GO" id="GO:0005524">
    <property type="term" value="F:ATP binding"/>
    <property type="evidence" value="ECO:0007669"/>
    <property type="project" value="UniProtKB-KW"/>
</dbReference>
<keyword evidence="2" id="KW-0547">Nucleotide-binding</keyword>
<keyword evidence="2" id="KW-0067">ATP-binding</keyword>
<dbReference type="Pfam" id="PF01637">
    <property type="entry name" value="ATPase_2"/>
    <property type="match status" value="1"/>
</dbReference>
<accession>A0A938WW25</accession>
<dbReference type="PANTHER" id="PTHR34301">
    <property type="entry name" value="DNA-BINDING PROTEIN-RELATED"/>
    <property type="match status" value="1"/>
</dbReference>